<evidence type="ECO:0000313" key="1">
    <source>
        <dbReference type="EMBL" id="SEG13559.1"/>
    </source>
</evidence>
<name>A0A1H5XP71_9RHOB</name>
<evidence type="ECO:0008006" key="3">
    <source>
        <dbReference type="Google" id="ProtNLM"/>
    </source>
</evidence>
<dbReference type="EMBL" id="FNVD01000012">
    <property type="protein sequence ID" value="SEG13559.1"/>
    <property type="molecule type" value="Genomic_DNA"/>
</dbReference>
<proteinExistence type="predicted"/>
<gene>
    <name evidence="1" type="ORF">SAMN05421751_11211</name>
</gene>
<sequence length="53" mass="5900">MQAKYTAPQGRPVPAVSTRKLGPALHVVSAWIAAETRYFLHTQNRIDRIGGMH</sequence>
<dbReference type="RefSeq" id="WP_160114879.1">
    <property type="nucleotide sequence ID" value="NZ_FNVD01000012.1"/>
</dbReference>
<evidence type="ECO:0000313" key="2">
    <source>
        <dbReference type="Proteomes" id="UP000236742"/>
    </source>
</evidence>
<reference evidence="1 2" key="1">
    <citation type="submission" date="2016-10" db="EMBL/GenBank/DDBJ databases">
        <authorList>
            <person name="de Groot N.N."/>
        </authorList>
    </citation>
    <scope>NUCLEOTIDE SEQUENCE [LARGE SCALE GENOMIC DNA]</scope>
    <source>
        <strain evidence="1 2">DSM 23413</strain>
    </source>
</reference>
<dbReference type="AlphaFoldDB" id="A0A1H5XP71"/>
<protein>
    <recommendedName>
        <fullName evidence="3">Transposase</fullName>
    </recommendedName>
</protein>
<organism evidence="1 2">
    <name type="scientific">Jhaorihella thermophila</name>
    <dbReference type="NCBI Taxonomy" id="488547"/>
    <lineage>
        <taxon>Bacteria</taxon>
        <taxon>Pseudomonadati</taxon>
        <taxon>Pseudomonadota</taxon>
        <taxon>Alphaproteobacteria</taxon>
        <taxon>Rhodobacterales</taxon>
        <taxon>Paracoccaceae</taxon>
        <taxon>Jhaorihella</taxon>
    </lineage>
</organism>
<accession>A0A1H5XP71</accession>
<dbReference type="Proteomes" id="UP000236742">
    <property type="component" value="Unassembled WGS sequence"/>
</dbReference>
<keyword evidence="2" id="KW-1185">Reference proteome</keyword>